<dbReference type="InterPro" id="IPR051815">
    <property type="entry name" value="Molybdate_resp_trans_reg"/>
</dbReference>
<reference evidence="2 3" key="1">
    <citation type="journal article" date="2018" name="Arch. Microbiol.">
        <title>New insights into the metabolic potential of the phototrophic purple bacterium Rhodopila globiformis DSM 161(T) from its draft genome sequence and evidence for a vanadium-dependent nitrogenase.</title>
        <authorList>
            <person name="Imhoff J.F."/>
            <person name="Rahn T."/>
            <person name="Kunzel S."/>
            <person name="Neulinger S.C."/>
        </authorList>
    </citation>
    <scope>NUCLEOTIDE SEQUENCE [LARGE SCALE GENOMIC DNA]</scope>
    <source>
        <strain evidence="2 3">DSM 161</strain>
    </source>
</reference>
<keyword evidence="3" id="KW-1185">Reference proteome</keyword>
<protein>
    <recommendedName>
        <fullName evidence="1">HTH lysR-type domain-containing protein</fullName>
    </recommendedName>
</protein>
<dbReference type="OrthoDB" id="9800709at2"/>
<dbReference type="InterPro" id="IPR036388">
    <property type="entry name" value="WH-like_DNA-bd_sf"/>
</dbReference>
<dbReference type="InterPro" id="IPR036390">
    <property type="entry name" value="WH_DNA-bd_sf"/>
</dbReference>
<dbReference type="Pfam" id="PF00126">
    <property type="entry name" value="HTH_1"/>
    <property type="match status" value="1"/>
</dbReference>
<dbReference type="EMBL" id="NHRY01000263">
    <property type="protein sequence ID" value="PPQ27070.1"/>
    <property type="molecule type" value="Genomic_DNA"/>
</dbReference>
<dbReference type="PANTHER" id="PTHR30432:SF1">
    <property type="entry name" value="DNA-BINDING TRANSCRIPTIONAL DUAL REGULATOR MODE"/>
    <property type="match status" value="1"/>
</dbReference>
<dbReference type="InterPro" id="IPR000847">
    <property type="entry name" value="LysR_HTH_N"/>
</dbReference>
<dbReference type="RefSeq" id="WP_104522209.1">
    <property type="nucleotide sequence ID" value="NZ_NHRY01000263.1"/>
</dbReference>
<comment type="caution">
    <text evidence="2">The sequence shown here is derived from an EMBL/GenBank/DDBJ whole genome shotgun (WGS) entry which is preliminary data.</text>
</comment>
<sequence>MADRPELSVQVRILPLIGPGKMALLEGVDRFGSIAAAARSMGMAYPNAWKLLESMNGYFQEPLVVRVVGGRRGGSASLTPTGRAVLDIFRAVETKAKIMFAGDLLALTQLLATEPGPAAGCGVIDADIGSQDCTAKKRGSQAGAAVALK</sequence>
<organism evidence="2 3">
    <name type="scientific">Rhodopila globiformis</name>
    <name type="common">Rhodopseudomonas globiformis</name>
    <dbReference type="NCBI Taxonomy" id="1071"/>
    <lineage>
        <taxon>Bacteria</taxon>
        <taxon>Pseudomonadati</taxon>
        <taxon>Pseudomonadota</taxon>
        <taxon>Alphaproteobacteria</taxon>
        <taxon>Acetobacterales</taxon>
        <taxon>Acetobacteraceae</taxon>
        <taxon>Rhodopila</taxon>
    </lineage>
</organism>
<accession>A0A2S6MXI4</accession>
<proteinExistence type="predicted"/>
<gene>
    <name evidence="2" type="ORF">CCS01_28460</name>
</gene>
<evidence type="ECO:0000313" key="2">
    <source>
        <dbReference type="EMBL" id="PPQ27070.1"/>
    </source>
</evidence>
<dbReference type="Gene3D" id="1.10.10.10">
    <property type="entry name" value="Winged helix-like DNA-binding domain superfamily/Winged helix DNA-binding domain"/>
    <property type="match status" value="1"/>
</dbReference>
<dbReference type="Proteomes" id="UP000239724">
    <property type="component" value="Unassembled WGS sequence"/>
</dbReference>
<dbReference type="GO" id="GO:0003700">
    <property type="term" value="F:DNA-binding transcription factor activity"/>
    <property type="evidence" value="ECO:0007669"/>
    <property type="project" value="InterPro"/>
</dbReference>
<feature type="domain" description="HTH lysR-type" evidence="1">
    <location>
        <begin position="22"/>
        <end position="83"/>
    </location>
</feature>
<dbReference type="SUPFAM" id="SSF46785">
    <property type="entry name" value="Winged helix' DNA-binding domain"/>
    <property type="match status" value="1"/>
</dbReference>
<name>A0A2S6MXI4_RHOGL</name>
<dbReference type="AlphaFoldDB" id="A0A2S6MXI4"/>
<dbReference type="PANTHER" id="PTHR30432">
    <property type="entry name" value="TRANSCRIPTIONAL REGULATOR MODE"/>
    <property type="match status" value="1"/>
</dbReference>
<evidence type="ECO:0000313" key="3">
    <source>
        <dbReference type="Proteomes" id="UP000239724"/>
    </source>
</evidence>
<evidence type="ECO:0000259" key="1">
    <source>
        <dbReference type="Pfam" id="PF00126"/>
    </source>
</evidence>